<evidence type="ECO:0000256" key="1">
    <source>
        <dbReference type="SAM" id="MobiDB-lite"/>
    </source>
</evidence>
<dbReference type="EMBL" id="JAPFRF010000008">
    <property type="protein sequence ID" value="KAJ7324200.1"/>
    <property type="molecule type" value="Genomic_DNA"/>
</dbReference>
<organism evidence="2 3">
    <name type="scientific">Phrynocephalus forsythii</name>
    <dbReference type="NCBI Taxonomy" id="171643"/>
    <lineage>
        <taxon>Eukaryota</taxon>
        <taxon>Metazoa</taxon>
        <taxon>Chordata</taxon>
        <taxon>Craniata</taxon>
        <taxon>Vertebrata</taxon>
        <taxon>Euteleostomi</taxon>
        <taxon>Lepidosauria</taxon>
        <taxon>Squamata</taxon>
        <taxon>Bifurcata</taxon>
        <taxon>Unidentata</taxon>
        <taxon>Episquamata</taxon>
        <taxon>Toxicofera</taxon>
        <taxon>Iguania</taxon>
        <taxon>Acrodonta</taxon>
        <taxon>Agamidae</taxon>
        <taxon>Agaminae</taxon>
        <taxon>Phrynocephalus</taxon>
    </lineage>
</organism>
<dbReference type="Proteomes" id="UP001142489">
    <property type="component" value="Unassembled WGS sequence"/>
</dbReference>
<name>A0A9Q0XSB6_9SAUR</name>
<sequence length="182" mass="19565">MRSERASEVRRARSNNPGNRGEAGRSCAPAATEEINARRRKSAAARRSRRRQQVAALRSGKARGSRLRSLFLVGHGRRSKPAEGWPCVLQATQGMRGGRAGGRRSGDKSVAGLAFRTALDGIASWEAGVAAAAARLTWQRKPLDTERLVAPLVSRRALFTASLQRSNGGILSGTQKKNELGP</sequence>
<dbReference type="AlphaFoldDB" id="A0A9Q0XSB6"/>
<proteinExistence type="predicted"/>
<feature type="compositionally biased region" description="Basic residues" evidence="1">
    <location>
        <begin position="38"/>
        <end position="52"/>
    </location>
</feature>
<feature type="region of interest" description="Disordered" evidence="1">
    <location>
        <begin position="1"/>
        <end position="61"/>
    </location>
</feature>
<reference evidence="2" key="1">
    <citation type="journal article" date="2023" name="DNA Res.">
        <title>Chromosome-level genome assembly of Phrynocephalus forsythii using third-generation DNA sequencing and Hi-C analysis.</title>
        <authorList>
            <person name="Qi Y."/>
            <person name="Zhao W."/>
            <person name="Zhao Y."/>
            <person name="Niu C."/>
            <person name="Cao S."/>
            <person name="Zhang Y."/>
        </authorList>
    </citation>
    <scope>NUCLEOTIDE SEQUENCE</scope>
    <source>
        <tissue evidence="2">Muscle</tissue>
    </source>
</reference>
<gene>
    <name evidence="2" type="ORF">JRQ81_017220</name>
</gene>
<accession>A0A9Q0XSB6</accession>
<feature type="compositionally biased region" description="Basic and acidic residues" evidence="1">
    <location>
        <begin position="1"/>
        <end position="11"/>
    </location>
</feature>
<evidence type="ECO:0000313" key="3">
    <source>
        <dbReference type="Proteomes" id="UP001142489"/>
    </source>
</evidence>
<evidence type="ECO:0000313" key="2">
    <source>
        <dbReference type="EMBL" id="KAJ7324200.1"/>
    </source>
</evidence>
<protein>
    <submittedName>
        <fullName evidence="2">Uncharacterized protein</fullName>
    </submittedName>
</protein>
<keyword evidence="3" id="KW-1185">Reference proteome</keyword>
<comment type="caution">
    <text evidence="2">The sequence shown here is derived from an EMBL/GenBank/DDBJ whole genome shotgun (WGS) entry which is preliminary data.</text>
</comment>